<dbReference type="AlphaFoldDB" id="H1Y2C6"/>
<dbReference type="RefSeq" id="WP_008508541.1">
    <property type="nucleotide sequence ID" value="NZ_CM001403.1"/>
</dbReference>
<keyword evidence="1" id="KW-1133">Transmembrane helix</keyword>
<reference evidence="2" key="1">
    <citation type="submission" date="2011-09" db="EMBL/GenBank/DDBJ databases">
        <title>The permanent draft genome of Mucilaginibacter paludis DSM 18603.</title>
        <authorList>
            <consortium name="US DOE Joint Genome Institute (JGI-PGF)"/>
            <person name="Lucas S."/>
            <person name="Han J."/>
            <person name="Lapidus A."/>
            <person name="Bruce D."/>
            <person name="Goodwin L."/>
            <person name="Pitluck S."/>
            <person name="Peters L."/>
            <person name="Kyrpides N."/>
            <person name="Mavromatis K."/>
            <person name="Ivanova N."/>
            <person name="Mikhailova N."/>
            <person name="Held B."/>
            <person name="Detter J.C."/>
            <person name="Tapia R."/>
            <person name="Han C."/>
            <person name="Land M."/>
            <person name="Hauser L."/>
            <person name="Markowitz V."/>
            <person name="Cheng J.-F."/>
            <person name="Hugenholtz P."/>
            <person name="Woyke T."/>
            <person name="Wu D."/>
            <person name="Tindall B."/>
            <person name="Brambilla E."/>
            <person name="Klenk H.-P."/>
            <person name="Eisen J.A."/>
        </authorList>
    </citation>
    <scope>NUCLEOTIDE SEQUENCE [LARGE SCALE GENOMIC DNA]</scope>
    <source>
        <strain evidence="2">DSM 18603</strain>
    </source>
</reference>
<name>H1Y2C6_9SPHI</name>
<evidence type="ECO:0000313" key="3">
    <source>
        <dbReference type="Proteomes" id="UP000002774"/>
    </source>
</evidence>
<accession>H1Y2C6</accession>
<dbReference type="EMBL" id="CM001403">
    <property type="protein sequence ID" value="EHQ27906.1"/>
    <property type="molecule type" value="Genomic_DNA"/>
</dbReference>
<keyword evidence="3" id="KW-1185">Reference proteome</keyword>
<evidence type="ECO:0000313" key="2">
    <source>
        <dbReference type="EMBL" id="EHQ27906.1"/>
    </source>
</evidence>
<feature type="transmembrane region" description="Helical" evidence="1">
    <location>
        <begin position="38"/>
        <end position="59"/>
    </location>
</feature>
<organism evidence="2 3">
    <name type="scientific">Mucilaginibacter paludis DSM 18603</name>
    <dbReference type="NCBI Taxonomy" id="714943"/>
    <lineage>
        <taxon>Bacteria</taxon>
        <taxon>Pseudomonadati</taxon>
        <taxon>Bacteroidota</taxon>
        <taxon>Sphingobacteriia</taxon>
        <taxon>Sphingobacteriales</taxon>
        <taxon>Sphingobacteriaceae</taxon>
        <taxon>Mucilaginibacter</taxon>
    </lineage>
</organism>
<evidence type="ECO:0000256" key="1">
    <source>
        <dbReference type="SAM" id="Phobius"/>
    </source>
</evidence>
<keyword evidence="1" id="KW-0472">Membrane</keyword>
<sequence>MNPQYRKPLILFVASFIPVVAGMACKVMHWLPVSAGGTLFGAGMLVQLFSILWLIAVILKPRKKNQV</sequence>
<dbReference type="PROSITE" id="PS51257">
    <property type="entry name" value="PROKAR_LIPOPROTEIN"/>
    <property type="match status" value="1"/>
</dbReference>
<protein>
    <submittedName>
        <fullName evidence="2">Uncharacterized protein</fullName>
    </submittedName>
</protein>
<gene>
    <name evidence="2" type="ORF">Mucpa_3810</name>
</gene>
<dbReference type="Proteomes" id="UP000002774">
    <property type="component" value="Chromosome"/>
</dbReference>
<dbReference type="HOGENOM" id="CLU_2807756_0_0_10"/>
<proteinExistence type="predicted"/>
<dbReference type="OrthoDB" id="799967at2"/>
<keyword evidence="1" id="KW-0812">Transmembrane</keyword>